<accession>A0AA40BHZ0</accession>
<organism evidence="2 3">
    <name type="scientific">Lasiosphaeria miniovina</name>
    <dbReference type="NCBI Taxonomy" id="1954250"/>
    <lineage>
        <taxon>Eukaryota</taxon>
        <taxon>Fungi</taxon>
        <taxon>Dikarya</taxon>
        <taxon>Ascomycota</taxon>
        <taxon>Pezizomycotina</taxon>
        <taxon>Sordariomycetes</taxon>
        <taxon>Sordariomycetidae</taxon>
        <taxon>Sordariales</taxon>
        <taxon>Lasiosphaeriaceae</taxon>
        <taxon>Lasiosphaeria</taxon>
    </lineage>
</organism>
<comment type="caution">
    <text evidence="2">The sequence shown here is derived from an EMBL/GenBank/DDBJ whole genome shotgun (WGS) entry which is preliminary data.</text>
</comment>
<feature type="region of interest" description="Disordered" evidence="1">
    <location>
        <begin position="164"/>
        <end position="211"/>
    </location>
</feature>
<dbReference type="AlphaFoldDB" id="A0AA40BHZ0"/>
<evidence type="ECO:0000313" key="3">
    <source>
        <dbReference type="Proteomes" id="UP001172101"/>
    </source>
</evidence>
<dbReference type="RefSeq" id="XP_060303422.1">
    <property type="nucleotide sequence ID" value="XM_060439231.1"/>
</dbReference>
<keyword evidence="3" id="KW-1185">Reference proteome</keyword>
<sequence>MGNTRLLRADIPVLEGEKNLTQWDSALWGYLNIYDFITLFSTKLKSLPFMSVTAQRIDPKVTYDLIKHVIPRLTQEAVIDSVIEFVKIDRPSFTTIQTFLTRLRFLYKKIDNLKAGVTEEFHLNLLITKLKKTYPDRHLFWLNGLKEKTLTWNKLNQELEEIAASEETSSRFAKLPSGSETKAKETKKEEGKGRKACGYHSNKSTGREEEA</sequence>
<feature type="compositionally biased region" description="Basic and acidic residues" evidence="1">
    <location>
        <begin position="181"/>
        <end position="193"/>
    </location>
</feature>
<evidence type="ECO:0000313" key="2">
    <source>
        <dbReference type="EMBL" id="KAK0734545.1"/>
    </source>
</evidence>
<gene>
    <name evidence="2" type="ORF">B0T26DRAFT_670832</name>
</gene>
<dbReference type="GeneID" id="85322501"/>
<reference evidence="2" key="1">
    <citation type="submission" date="2023-06" db="EMBL/GenBank/DDBJ databases">
        <title>Genome-scale phylogeny and comparative genomics of the fungal order Sordariales.</title>
        <authorList>
            <consortium name="Lawrence Berkeley National Laboratory"/>
            <person name="Hensen N."/>
            <person name="Bonometti L."/>
            <person name="Westerberg I."/>
            <person name="Brannstrom I.O."/>
            <person name="Guillou S."/>
            <person name="Cros-Aarteil S."/>
            <person name="Calhoun S."/>
            <person name="Haridas S."/>
            <person name="Kuo A."/>
            <person name="Mondo S."/>
            <person name="Pangilinan J."/>
            <person name="Riley R."/>
            <person name="LaButti K."/>
            <person name="Andreopoulos B."/>
            <person name="Lipzen A."/>
            <person name="Chen C."/>
            <person name="Yanf M."/>
            <person name="Daum C."/>
            <person name="Ng V."/>
            <person name="Clum A."/>
            <person name="Steindorff A."/>
            <person name="Ohm R."/>
            <person name="Martin F."/>
            <person name="Silar P."/>
            <person name="Natvig D."/>
            <person name="Lalanne C."/>
            <person name="Gautier V."/>
            <person name="Ament-velasquez S.L."/>
            <person name="Kruys A."/>
            <person name="Hutchinson M.I."/>
            <person name="Powell A.J."/>
            <person name="Barry K."/>
            <person name="Miller A.N."/>
            <person name="Grigoriev I.V."/>
            <person name="Debuchy R."/>
            <person name="Gladieux P."/>
            <person name="Thoren M.H."/>
            <person name="Johannesson H."/>
        </authorList>
    </citation>
    <scope>NUCLEOTIDE SEQUENCE</scope>
    <source>
        <strain evidence="2">SMH2392-1A</strain>
    </source>
</reference>
<dbReference type="Proteomes" id="UP001172101">
    <property type="component" value="Unassembled WGS sequence"/>
</dbReference>
<evidence type="ECO:0000256" key="1">
    <source>
        <dbReference type="SAM" id="MobiDB-lite"/>
    </source>
</evidence>
<protein>
    <submittedName>
        <fullName evidence="2">Uncharacterized protein</fullName>
    </submittedName>
</protein>
<proteinExistence type="predicted"/>
<name>A0AA40BHZ0_9PEZI</name>
<dbReference type="EMBL" id="JAUIRO010000001">
    <property type="protein sequence ID" value="KAK0734545.1"/>
    <property type="molecule type" value="Genomic_DNA"/>
</dbReference>